<dbReference type="SUPFAM" id="SSF49303">
    <property type="entry name" value="beta-Galactosidase/glucuronidase domain"/>
    <property type="match status" value="1"/>
</dbReference>
<dbReference type="InterPro" id="IPR006101">
    <property type="entry name" value="Glyco_hydro_2"/>
</dbReference>
<dbReference type="InterPro" id="IPR006104">
    <property type="entry name" value="Glyco_hydro_2_N"/>
</dbReference>
<dbReference type="SUPFAM" id="SSF49785">
    <property type="entry name" value="Galactose-binding domain-like"/>
    <property type="match status" value="1"/>
</dbReference>
<dbReference type="InterPro" id="IPR017853">
    <property type="entry name" value="GH"/>
</dbReference>
<dbReference type="Pfam" id="PF02836">
    <property type="entry name" value="Glyco_hydro_2_C"/>
    <property type="match status" value="1"/>
</dbReference>
<dbReference type="Proteomes" id="UP000011566">
    <property type="component" value="Unassembled WGS sequence"/>
</dbReference>
<keyword evidence="4" id="KW-0378">Hydrolase</keyword>
<dbReference type="InterPro" id="IPR013783">
    <property type="entry name" value="Ig-like_fold"/>
</dbReference>
<dbReference type="EC" id="3.2.1.31" evidence="2"/>
<comment type="caution">
    <text evidence="9">The sequence shown here is derived from an EMBL/GenBank/DDBJ whole genome shotgun (WGS) entry which is preliminary data.</text>
</comment>
<name>M0LWT3_9EURY</name>
<proteinExistence type="inferred from homology"/>
<dbReference type="GO" id="GO:0019391">
    <property type="term" value="P:glucuronoside catabolic process"/>
    <property type="evidence" value="ECO:0007669"/>
    <property type="project" value="TreeGrafter"/>
</dbReference>
<dbReference type="AlphaFoldDB" id="M0LWT3"/>
<evidence type="ECO:0000256" key="1">
    <source>
        <dbReference type="ARBA" id="ARBA00007401"/>
    </source>
</evidence>
<keyword evidence="10" id="KW-1185">Reference proteome</keyword>
<evidence type="ECO:0000313" key="9">
    <source>
        <dbReference type="EMBL" id="EMA38017.1"/>
    </source>
</evidence>
<feature type="domain" description="Glycoside hydrolase family 2 immunoglobulin-like beta-sandwich" evidence="6">
    <location>
        <begin position="162"/>
        <end position="260"/>
    </location>
</feature>
<reference evidence="9 10" key="1">
    <citation type="journal article" date="2014" name="PLoS Genet.">
        <title>Phylogenetically driven sequencing of extremely halophilic archaea reveals strategies for static and dynamic osmo-response.</title>
        <authorList>
            <person name="Becker E.A."/>
            <person name="Seitzer P.M."/>
            <person name="Tritt A."/>
            <person name="Larsen D."/>
            <person name="Krusor M."/>
            <person name="Yao A.I."/>
            <person name="Wu D."/>
            <person name="Madern D."/>
            <person name="Eisen J.A."/>
            <person name="Darling A.E."/>
            <person name="Facciotti M.T."/>
        </authorList>
    </citation>
    <scope>NUCLEOTIDE SEQUENCE [LARGE SCALE GENOMIC DNA]</scope>
    <source>
        <strain evidence="9 10">100A6</strain>
    </source>
</reference>
<evidence type="ECO:0000256" key="5">
    <source>
        <dbReference type="ARBA" id="ARBA00023295"/>
    </source>
</evidence>
<dbReference type="InterPro" id="IPR006103">
    <property type="entry name" value="Glyco_hydro_2_cat"/>
</dbReference>
<dbReference type="GO" id="GO:0030246">
    <property type="term" value="F:carbohydrate binding"/>
    <property type="evidence" value="ECO:0007669"/>
    <property type="project" value="TreeGrafter"/>
</dbReference>
<dbReference type="PRINTS" id="PR00132">
    <property type="entry name" value="GLHYDRLASE2"/>
</dbReference>
<dbReference type="PANTHER" id="PTHR10066">
    <property type="entry name" value="BETA-GLUCURONIDASE"/>
    <property type="match status" value="1"/>
</dbReference>
<dbReference type="InterPro" id="IPR023230">
    <property type="entry name" value="Glyco_hydro_2_CS"/>
</dbReference>
<dbReference type="PANTHER" id="PTHR10066:SF67">
    <property type="entry name" value="BETA-GLUCURONIDASE"/>
    <property type="match status" value="1"/>
</dbReference>
<keyword evidence="5" id="KW-0326">Glycosidase</keyword>
<evidence type="ECO:0000256" key="2">
    <source>
        <dbReference type="ARBA" id="ARBA00012761"/>
    </source>
</evidence>
<evidence type="ECO:0000256" key="4">
    <source>
        <dbReference type="ARBA" id="ARBA00022801"/>
    </source>
</evidence>
<evidence type="ECO:0000259" key="8">
    <source>
        <dbReference type="Pfam" id="PF02837"/>
    </source>
</evidence>
<dbReference type="Gene3D" id="2.60.120.260">
    <property type="entry name" value="Galactose-binding domain-like"/>
    <property type="match status" value="1"/>
</dbReference>
<gene>
    <name evidence="9" type="ORF">C447_11290</name>
</gene>
<dbReference type="InterPro" id="IPR008979">
    <property type="entry name" value="Galactose-bd-like_sf"/>
</dbReference>
<dbReference type="GO" id="GO:0004566">
    <property type="term" value="F:beta-glucuronidase activity"/>
    <property type="evidence" value="ECO:0007669"/>
    <property type="project" value="UniProtKB-EC"/>
</dbReference>
<dbReference type="RefSeq" id="WP_007693926.1">
    <property type="nucleotide sequence ID" value="NZ_AJRK01000427.1"/>
</dbReference>
<dbReference type="InterPro" id="IPR036156">
    <property type="entry name" value="Beta-gal/glucu_dom_sf"/>
</dbReference>
<organism evidence="9 10">
    <name type="scientific">Halococcus hamelinensis 100A6</name>
    <dbReference type="NCBI Taxonomy" id="1132509"/>
    <lineage>
        <taxon>Archaea</taxon>
        <taxon>Methanobacteriati</taxon>
        <taxon>Methanobacteriota</taxon>
        <taxon>Stenosarchaea group</taxon>
        <taxon>Halobacteria</taxon>
        <taxon>Halobacteriales</taxon>
        <taxon>Halococcaceae</taxon>
        <taxon>Halococcus</taxon>
    </lineage>
</organism>
<dbReference type="InterPro" id="IPR006102">
    <property type="entry name" value="Ig-like_GH2"/>
</dbReference>
<dbReference type="Pfam" id="PF02837">
    <property type="entry name" value="Glyco_hydro_2_N"/>
    <property type="match status" value="1"/>
</dbReference>
<evidence type="ECO:0000259" key="6">
    <source>
        <dbReference type="Pfam" id="PF00703"/>
    </source>
</evidence>
<sequence length="561" mass="65031">MQRAFPTSRTRTYRSLDGRWEFVPDPNDVGERDAYYDSFPADHDGQYVPGTWNTTPEYYDHEDPAWYHRSFHLQERTDALLRFTAVAHEATVWVDGREVASHYGGYTPFRAHLSGLDTGTHDVTVRVDNSRTPHSLPLPDTDWFPYGGITREVFLETVPTSYLDDPTVRYRLDGDVATVTAEVLVRNTGEASNGTVTVEVGDERVGESVTVPSGESVHEVELGLDVERWSLDDPTLYDVRATFSSETGVEDELRDRIGFREVDVTERSLLLNGEPVDVAGVNRHEDHPDWGHAVPLELMERDLDIIERLGCNTIRTSHYPNHPYFLDLCDERGILVLEEIPYWQYDGDDFAREHVLERGERMLGEMIERDRHHPSVVAWSLHNECYNHQDGVADATRRLAEVARERDDSRPLTLASNTDWRGHEDRCLQYVDFVCLNAYWGWYRDDRNWDEFLEEVREHHPEKPILVSEFGAGAIQNERTWDDQKWSETYQADLLERAIDTFDAAEYVTGWTVWQYCDTRTDPRKAMKRPKTKNNKGIVDEFRRPKEAYWRLQGMLDDGPN</sequence>
<dbReference type="Gene3D" id="3.20.20.80">
    <property type="entry name" value="Glycosidases"/>
    <property type="match status" value="1"/>
</dbReference>
<accession>M0LWT3</accession>
<dbReference type="EMBL" id="AOMB01000032">
    <property type="protein sequence ID" value="EMA38017.1"/>
    <property type="molecule type" value="Genomic_DNA"/>
</dbReference>
<dbReference type="eggNOG" id="arCOG07337">
    <property type="taxonomic scope" value="Archaea"/>
</dbReference>
<dbReference type="Pfam" id="PF00703">
    <property type="entry name" value="Glyco_hydro_2"/>
    <property type="match status" value="1"/>
</dbReference>
<protein>
    <recommendedName>
        <fullName evidence="3">Beta-glucuronidase</fullName>
        <ecNumber evidence="2">3.2.1.31</ecNumber>
    </recommendedName>
</protein>
<feature type="domain" description="Glycoside hydrolase family 2 catalytic" evidence="7">
    <location>
        <begin position="262"/>
        <end position="550"/>
    </location>
</feature>
<dbReference type="GO" id="GO:0005975">
    <property type="term" value="P:carbohydrate metabolic process"/>
    <property type="evidence" value="ECO:0007669"/>
    <property type="project" value="InterPro"/>
</dbReference>
<dbReference type="PROSITE" id="PS00719">
    <property type="entry name" value="GLYCOSYL_HYDROL_F2_1"/>
    <property type="match status" value="1"/>
</dbReference>
<evidence type="ECO:0000256" key="3">
    <source>
        <dbReference type="ARBA" id="ARBA00016205"/>
    </source>
</evidence>
<comment type="similarity">
    <text evidence="1">Belongs to the glycosyl hydrolase 2 family.</text>
</comment>
<dbReference type="Gene3D" id="2.60.40.10">
    <property type="entry name" value="Immunoglobulins"/>
    <property type="match status" value="1"/>
</dbReference>
<evidence type="ECO:0000259" key="7">
    <source>
        <dbReference type="Pfam" id="PF02836"/>
    </source>
</evidence>
<dbReference type="OrthoDB" id="38162at2157"/>
<dbReference type="PATRIC" id="fig|1132509.6.peg.2553"/>
<feature type="domain" description="Glycosyl hydrolases family 2 sugar binding" evidence="8">
    <location>
        <begin position="14"/>
        <end position="159"/>
    </location>
</feature>
<evidence type="ECO:0000313" key="10">
    <source>
        <dbReference type="Proteomes" id="UP000011566"/>
    </source>
</evidence>
<dbReference type="SUPFAM" id="SSF51445">
    <property type="entry name" value="(Trans)glycosidases"/>
    <property type="match status" value="1"/>
</dbReference>